<comment type="caution">
    <text evidence="3">The sequence shown here is derived from an EMBL/GenBank/DDBJ whole genome shotgun (WGS) entry which is preliminary data.</text>
</comment>
<feature type="transmembrane region" description="Helical" evidence="2">
    <location>
        <begin position="167"/>
        <end position="187"/>
    </location>
</feature>
<feature type="compositionally biased region" description="Basic and acidic residues" evidence="1">
    <location>
        <begin position="76"/>
        <end position="87"/>
    </location>
</feature>
<feature type="region of interest" description="Disordered" evidence="1">
    <location>
        <begin position="76"/>
        <end position="95"/>
    </location>
</feature>
<sequence length="232" mass="24422">MLCRKEGQGKEQQDDVQGESSPHPLPVLSSPAHPLFAVLSSPKLLRRPPLLVGEVRHPQVAVSSPVRPLVLDERTRQAKEKRVKDGQIHPPPSTHPPLLLTCRTSFILNHPSPHLSVALTRSHVALHLPHPRTQMSSRRGRDNGSDDVAYGGGGTGAPAVRGGIRRLVGAIVVVVGIGAVCIVDSAYPAAAPRRHGDGHATAALIQQGRERVCGRVAASGATVGCGGGVSRK</sequence>
<keyword evidence="4" id="KW-1185">Reference proteome</keyword>
<dbReference type="Proteomes" id="UP000807469">
    <property type="component" value="Unassembled WGS sequence"/>
</dbReference>
<organism evidence="3 4">
    <name type="scientific">Pholiota conissans</name>
    <dbReference type="NCBI Taxonomy" id="109636"/>
    <lineage>
        <taxon>Eukaryota</taxon>
        <taxon>Fungi</taxon>
        <taxon>Dikarya</taxon>
        <taxon>Basidiomycota</taxon>
        <taxon>Agaricomycotina</taxon>
        <taxon>Agaricomycetes</taxon>
        <taxon>Agaricomycetidae</taxon>
        <taxon>Agaricales</taxon>
        <taxon>Agaricineae</taxon>
        <taxon>Strophariaceae</taxon>
        <taxon>Pholiota</taxon>
    </lineage>
</organism>
<protein>
    <submittedName>
        <fullName evidence="3">Uncharacterized protein</fullName>
    </submittedName>
</protein>
<proteinExistence type="predicted"/>
<gene>
    <name evidence="3" type="ORF">BDN70DRAFT_939793</name>
</gene>
<evidence type="ECO:0000256" key="2">
    <source>
        <dbReference type="SAM" id="Phobius"/>
    </source>
</evidence>
<feature type="compositionally biased region" description="Basic and acidic residues" evidence="1">
    <location>
        <begin position="1"/>
        <end position="13"/>
    </location>
</feature>
<evidence type="ECO:0000256" key="1">
    <source>
        <dbReference type="SAM" id="MobiDB-lite"/>
    </source>
</evidence>
<dbReference type="AlphaFoldDB" id="A0A9P6CKT3"/>
<keyword evidence="2" id="KW-0812">Transmembrane</keyword>
<accession>A0A9P6CKT3</accession>
<keyword evidence="2" id="KW-0472">Membrane</keyword>
<evidence type="ECO:0000313" key="4">
    <source>
        <dbReference type="Proteomes" id="UP000807469"/>
    </source>
</evidence>
<dbReference type="EMBL" id="MU156054">
    <property type="protein sequence ID" value="KAF9470346.1"/>
    <property type="molecule type" value="Genomic_DNA"/>
</dbReference>
<keyword evidence="2" id="KW-1133">Transmembrane helix</keyword>
<reference evidence="3" key="1">
    <citation type="submission" date="2020-11" db="EMBL/GenBank/DDBJ databases">
        <authorList>
            <consortium name="DOE Joint Genome Institute"/>
            <person name="Ahrendt S."/>
            <person name="Riley R."/>
            <person name="Andreopoulos W."/>
            <person name="Labutti K."/>
            <person name="Pangilinan J."/>
            <person name="Ruiz-Duenas F.J."/>
            <person name="Barrasa J.M."/>
            <person name="Sanchez-Garcia M."/>
            <person name="Camarero S."/>
            <person name="Miyauchi S."/>
            <person name="Serrano A."/>
            <person name="Linde D."/>
            <person name="Babiker R."/>
            <person name="Drula E."/>
            <person name="Ayuso-Fernandez I."/>
            <person name="Pacheco R."/>
            <person name="Padilla G."/>
            <person name="Ferreira P."/>
            <person name="Barriuso J."/>
            <person name="Kellner H."/>
            <person name="Castanera R."/>
            <person name="Alfaro M."/>
            <person name="Ramirez L."/>
            <person name="Pisabarro A.G."/>
            <person name="Kuo A."/>
            <person name="Tritt A."/>
            <person name="Lipzen A."/>
            <person name="He G."/>
            <person name="Yan M."/>
            <person name="Ng V."/>
            <person name="Cullen D."/>
            <person name="Martin F."/>
            <person name="Rosso M.-N."/>
            <person name="Henrissat B."/>
            <person name="Hibbett D."/>
            <person name="Martinez A.T."/>
            <person name="Grigoriev I.V."/>
        </authorList>
    </citation>
    <scope>NUCLEOTIDE SEQUENCE</scope>
    <source>
        <strain evidence="3">CIRM-BRFM 674</strain>
    </source>
</reference>
<evidence type="ECO:0000313" key="3">
    <source>
        <dbReference type="EMBL" id="KAF9470346.1"/>
    </source>
</evidence>
<feature type="region of interest" description="Disordered" evidence="1">
    <location>
        <begin position="1"/>
        <end position="31"/>
    </location>
</feature>
<name>A0A9P6CKT3_9AGAR</name>
<feature type="compositionally biased region" description="Low complexity" evidence="1">
    <location>
        <begin position="20"/>
        <end position="31"/>
    </location>
</feature>